<organism evidence="4 5">
    <name type="scientific">Mycena belliarum</name>
    <dbReference type="NCBI Taxonomy" id="1033014"/>
    <lineage>
        <taxon>Eukaryota</taxon>
        <taxon>Fungi</taxon>
        <taxon>Dikarya</taxon>
        <taxon>Basidiomycota</taxon>
        <taxon>Agaricomycotina</taxon>
        <taxon>Agaricomycetes</taxon>
        <taxon>Agaricomycetidae</taxon>
        <taxon>Agaricales</taxon>
        <taxon>Marasmiineae</taxon>
        <taxon>Mycenaceae</taxon>
        <taxon>Mycena</taxon>
    </lineage>
</organism>
<protein>
    <recommendedName>
        <fullName evidence="6">Helitron helicase-like domain-containing protein</fullName>
    </recommendedName>
</protein>
<sequence>METDDNDASSTNEPAIESSFHTFTVAQICGVAGQVVQIPRAAKRNRQTLFTVLESFAPAVRQRIRELAAASVGTKRRAKESAPVARKRARVTRHGARFDSGPVPPARHRRSPPHDCLESRFIDRTGNAALLKHTCMVCARKLFSNRLEETEVENIPNPHHLIPAFPHPSHTLHDGYLLHTAALAAGTTYVCLECKRKLAVDERPPLALANGMWLGDVPFQLQILTLPERLLIALYFPAAYIVKLFPKTKGAEFWDRRSVNSGLKGNVSTYRLNTAQIAGIVSGNTMPPSPAILAATIGPLKVLPDFLRVRRQRTHNHLYTEIEISADQLRLLPEDAVPQEILLNTKHSADVGALEREQAGYVPADAADEEAEFAVSKPGVFPLQAHGVVDVQADGVPDNDILAHGLSNATRPGVQKDFFIRKSSAFVNEYPRLDEEGQRSDGGPANPNHMLGAFPVLFPYGMGGLEVKREQDVPYEAHVRWALQYADAFGVVQKREIKRSAFIANKDFITASGEETRRVPFSNPIIRVLRKQLTSLRARVPGTDESRISIRAQIWGMNLRFNPPSIWATLNLADNSDPIAQVLAGHDIDLDHFIATAGPERSARAVNIASDPFAAAEFFHTTAFGITANRKGKMSRVPGVVGIVNGYIGTVEAQARGTLHLHILFWLQGAPNTTAMKTALETSEFRSKVTSFLKQTIRADIKGTTAETVLTQKKQSSVAYSRPEDPRTDNYELRRHNAEAAVARAVQVHDCTMNTCLKVRGGRLVCKRRAPWPLASEDWIDPSGDWGPRRVFGRLNAWNPTLLQITRSNHDVKLITNGRDTKDITFYITMYIAKKQNQAANASALLAKSMAFQRKLNVAEGGCRDINKRMIQQCANTLSRQQELSGPEVVSYLMGWGDRFISHTFSRIYWDEVTGALRRIYPTLSATK</sequence>
<accession>A0AAD6XKR4</accession>
<proteinExistence type="predicted"/>
<dbReference type="Pfam" id="PF14214">
    <property type="entry name" value="Helitron_like_N"/>
    <property type="match status" value="1"/>
</dbReference>
<evidence type="ECO:0000313" key="5">
    <source>
        <dbReference type="Proteomes" id="UP001222325"/>
    </source>
</evidence>
<feature type="domain" description="DUF6570" evidence="3">
    <location>
        <begin position="202"/>
        <end position="329"/>
    </location>
</feature>
<evidence type="ECO:0008006" key="6">
    <source>
        <dbReference type="Google" id="ProtNLM"/>
    </source>
</evidence>
<dbReference type="Proteomes" id="UP001222325">
    <property type="component" value="Unassembled WGS sequence"/>
</dbReference>
<feature type="compositionally biased region" description="Basic residues" evidence="1">
    <location>
        <begin position="85"/>
        <end position="95"/>
    </location>
</feature>
<evidence type="ECO:0000259" key="3">
    <source>
        <dbReference type="Pfam" id="PF20209"/>
    </source>
</evidence>
<evidence type="ECO:0000256" key="1">
    <source>
        <dbReference type="SAM" id="MobiDB-lite"/>
    </source>
</evidence>
<feature type="domain" description="Helitron helicase-like" evidence="2">
    <location>
        <begin position="503"/>
        <end position="664"/>
    </location>
</feature>
<name>A0AAD6XKR4_9AGAR</name>
<dbReference type="Pfam" id="PF20209">
    <property type="entry name" value="DUF6570"/>
    <property type="match status" value="1"/>
</dbReference>
<reference evidence="4" key="1">
    <citation type="submission" date="2023-03" db="EMBL/GenBank/DDBJ databases">
        <title>Massive genome expansion in bonnet fungi (Mycena s.s.) driven by repeated elements and novel gene families across ecological guilds.</title>
        <authorList>
            <consortium name="Lawrence Berkeley National Laboratory"/>
            <person name="Harder C.B."/>
            <person name="Miyauchi S."/>
            <person name="Viragh M."/>
            <person name="Kuo A."/>
            <person name="Thoen E."/>
            <person name="Andreopoulos B."/>
            <person name="Lu D."/>
            <person name="Skrede I."/>
            <person name="Drula E."/>
            <person name="Henrissat B."/>
            <person name="Morin E."/>
            <person name="Kohler A."/>
            <person name="Barry K."/>
            <person name="LaButti K."/>
            <person name="Morin E."/>
            <person name="Salamov A."/>
            <person name="Lipzen A."/>
            <person name="Mereny Z."/>
            <person name="Hegedus B."/>
            <person name="Baldrian P."/>
            <person name="Stursova M."/>
            <person name="Weitz H."/>
            <person name="Taylor A."/>
            <person name="Grigoriev I.V."/>
            <person name="Nagy L.G."/>
            <person name="Martin F."/>
            <person name="Kauserud H."/>
        </authorList>
    </citation>
    <scope>NUCLEOTIDE SEQUENCE</scope>
    <source>
        <strain evidence="4">CBHHK173m</strain>
    </source>
</reference>
<dbReference type="EMBL" id="JARJCN010000050">
    <property type="protein sequence ID" value="KAJ7081407.1"/>
    <property type="molecule type" value="Genomic_DNA"/>
</dbReference>
<dbReference type="AlphaFoldDB" id="A0AAD6XKR4"/>
<gene>
    <name evidence="4" type="ORF">B0H15DRAFT_924257</name>
</gene>
<keyword evidence="5" id="KW-1185">Reference proteome</keyword>
<feature type="region of interest" description="Disordered" evidence="1">
    <location>
        <begin position="78"/>
        <end position="114"/>
    </location>
</feature>
<evidence type="ECO:0000313" key="4">
    <source>
        <dbReference type="EMBL" id="KAJ7081407.1"/>
    </source>
</evidence>
<dbReference type="InterPro" id="IPR025476">
    <property type="entry name" value="Helitron_helicase-like"/>
</dbReference>
<comment type="caution">
    <text evidence="4">The sequence shown here is derived from an EMBL/GenBank/DDBJ whole genome shotgun (WGS) entry which is preliminary data.</text>
</comment>
<dbReference type="InterPro" id="IPR046700">
    <property type="entry name" value="DUF6570"/>
</dbReference>
<evidence type="ECO:0000259" key="2">
    <source>
        <dbReference type="Pfam" id="PF14214"/>
    </source>
</evidence>